<dbReference type="EMBL" id="CAQQ02037898">
    <property type="status" value="NOT_ANNOTATED_CDS"/>
    <property type="molecule type" value="Genomic_DNA"/>
</dbReference>
<evidence type="ECO:0000313" key="1">
    <source>
        <dbReference type="EnsemblMetazoa" id="MESCA005785-PA"/>
    </source>
</evidence>
<reference evidence="2" key="1">
    <citation type="submission" date="2013-02" db="EMBL/GenBank/DDBJ databases">
        <authorList>
            <person name="Hughes D."/>
        </authorList>
    </citation>
    <scope>NUCLEOTIDE SEQUENCE</scope>
    <source>
        <strain>Durham</strain>
        <strain evidence="2">NC isolate 2 -- Noor lab</strain>
    </source>
</reference>
<evidence type="ECO:0000313" key="2">
    <source>
        <dbReference type="Proteomes" id="UP000015102"/>
    </source>
</evidence>
<dbReference type="EMBL" id="CAQQ02037899">
    <property type="status" value="NOT_ANNOTATED_CDS"/>
    <property type="molecule type" value="Genomic_DNA"/>
</dbReference>
<keyword evidence="2" id="KW-1185">Reference proteome</keyword>
<dbReference type="EMBL" id="CAQQ02037900">
    <property type="status" value="NOT_ANNOTATED_CDS"/>
    <property type="molecule type" value="Genomic_DNA"/>
</dbReference>
<name>T1GQ82_MEGSC</name>
<organism evidence="1 2">
    <name type="scientific">Megaselia scalaris</name>
    <name type="common">Humpbacked fly</name>
    <name type="synonym">Phora scalaris</name>
    <dbReference type="NCBI Taxonomy" id="36166"/>
    <lineage>
        <taxon>Eukaryota</taxon>
        <taxon>Metazoa</taxon>
        <taxon>Ecdysozoa</taxon>
        <taxon>Arthropoda</taxon>
        <taxon>Hexapoda</taxon>
        <taxon>Insecta</taxon>
        <taxon>Pterygota</taxon>
        <taxon>Neoptera</taxon>
        <taxon>Endopterygota</taxon>
        <taxon>Diptera</taxon>
        <taxon>Brachycera</taxon>
        <taxon>Muscomorpha</taxon>
        <taxon>Platypezoidea</taxon>
        <taxon>Phoridae</taxon>
        <taxon>Megaseliini</taxon>
        <taxon>Megaselia</taxon>
    </lineage>
</organism>
<dbReference type="EnsemblMetazoa" id="MESCA005785-RA">
    <property type="protein sequence ID" value="MESCA005785-PA"/>
    <property type="gene ID" value="MESCA005785"/>
</dbReference>
<proteinExistence type="predicted"/>
<sequence>MFVIYINTHKLQQASNLIEFQCTLLIQFLLLSSSAKIPQDICLVSSPRKLAYKFQPSFTKRQKIHSMSSEKVISQNDFGKIKGKGLFYRGAKIKTSTF</sequence>
<reference evidence="1" key="2">
    <citation type="submission" date="2015-06" db="UniProtKB">
        <authorList>
            <consortium name="EnsemblMetazoa"/>
        </authorList>
    </citation>
    <scope>IDENTIFICATION</scope>
</reference>
<accession>T1GQ82</accession>
<dbReference type="Proteomes" id="UP000015102">
    <property type="component" value="Unassembled WGS sequence"/>
</dbReference>
<dbReference type="HOGENOM" id="CLU_2336011_0_0_1"/>
<dbReference type="EMBL" id="CAQQ02037901">
    <property type="status" value="NOT_ANNOTATED_CDS"/>
    <property type="molecule type" value="Genomic_DNA"/>
</dbReference>
<dbReference type="AlphaFoldDB" id="T1GQ82"/>
<protein>
    <submittedName>
        <fullName evidence="1">Uncharacterized protein</fullName>
    </submittedName>
</protein>